<evidence type="ECO:0000256" key="1">
    <source>
        <dbReference type="ARBA" id="ARBA00001974"/>
    </source>
</evidence>
<dbReference type="Gene3D" id="3.30.9.10">
    <property type="entry name" value="D-Amino Acid Oxidase, subunit A, domain 2"/>
    <property type="match status" value="1"/>
</dbReference>
<dbReference type="PRINTS" id="PR01001">
    <property type="entry name" value="FADG3PDH"/>
</dbReference>
<keyword evidence="5 6" id="KW-0560">Oxidoreductase</keyword>
<dbReference type="InterPro" id="IPR036188">
    <property type="entry name" value="FAD/NAD-bd_sf"/>
</dbReference>
<evidence type="ECO:0000259" key="7">
    <source>
        <dbReference type="Pfam" id="PF01266"/>
    </source>
</evidence>
<dbReference type="GO" id="GO:0004368">
    <property type="term" value="F:glycerol-3-phosphate dehydrogenase (quinone) activity"/>
    <property type="evidence" value="ECO:0007669"/>
    <property type="project" value="UniProtKB-EC"/>
</dbReference>
<dbReference type="Gene3D" id="3.50.50.60">
    <property type="entry name" value="FAD/NAD(P)-binding domain"/>
    <property type="match status" value="1"/>
</dbReference>
<dbReference type="PANTHER" id="PTHR11985">
    <property type="entry name" value="GLYCEROL-3-PHOSPHATE DEHYDROGENASE"/>
    <property type="match status" value="1"/>
</dbReference>
<evidence type="ECO:0000256" key="6">
    <source>
        <dbReference type="RuleBase" id="RU361217"/>
    </source>
</evidence>
<dbReference type="GO" id="GO:0009331">
    <property type="term" value="C:glycerol-3-phosphate dehydrogenase (FAD) complex"/>
    <property type="evidence" value="ECO:0007669"/>
    <property type="project" value="UniProtKB-UniRule"/>
</dbReference>
<comment type="catalytic activity">
    <reaction evidence="6">
        <text>a quinone + sn-glycerol 3-phosphate = dihydroxyacetone phosphate + a quinol</text>
        <dbReference type="Rhea" id="RHEA:18977"/>
        <dbReference type="ChEBI" id="CHEBI:24646"/>
        <dbReference type="ChEBI" id="CHEBI:57597"/>
        <dbReference type="ChEBI" id="CHEBI:57642"/>
        <dbReference type="ChEBI" id="CHEBI:132124"/>
        <dbReference type="EC" id="1.1.5.3"/>
    </reaction>
</comment>
<dbReference type="Gene3D" id="1.10.8.870">
    <property type="entry name" value="Alpha-glycerophosphate oxidase, cap domain"/>
    <property type="match status" value="1"/>
</dbReference>
<keyword evidence="3 6" id="KW-0285">Flavoprotein</keyword>
<dbReference type="EMBL" id="FPBO01000009">
    <property type="protein sequence ID" value="SFU77933.1"/>
    <property type="molecule type" value="Genomic_DNA"/>
</dbReference>
<dbReference type="Pfam" id="PF16901">
    <property type="entry name" value="DAO_C"/>
    <property type="match status" value="1"/>
</dbReference>
<dbReference type="Gene3D" id="6.10.250.1890">
    <property type="match status" value="1"/>
</dbReference>
<dbReference type="PROSITE" id="PS00977">
    <property type="entry name" value="FAD_G3PDH_1"/>
    <property type="match status" value="1"/>
</dbReference>
<evidence type="ECO:0000256" key="4">
    <source>
        <dbReference type="ARBA" id="ARBA00022827"/>
    </source>
</evidence>
<proteinExistence type="inferred from homology"/>
<evidence type="ECO:0000256" key="2">
    <source>
        <dbReference type="ARBA" id="ARBA00007330"/>
    </source>
</evidence>
<evidence type="ECO:0000313" key="9">
    <source>
        <dbReference type="EMBL" id="SFU77933.1"/>
    </source>
</evidence>
<dbReference type="Proteomes" id="UP000199391">
    <property type="component" value="Unassembled WGS sequence"/>
</dbReference>
<accession>A0A1I7IYA5</accession>
<feature type="domain" description="Alpha-glycerophosphate oxidase C-terminal" evidence="8">
    <location>
        <begin position="385"/>
        <end position="503"/>
    </location>
</feature>
<dbReference type="AlphaFoldDB" id="A0A1I7IYA5"/>
<dbReference type="Pfam" id="PF01266">
    <property type="entry name" value="DAO"/>
    <property type="match status" value="1"/>
</dbReference>
<reference evidence="10" key="1">
    <citation type="submission" date="2016-10" db="EMBL/GenBank/DDBJ databases">
        <authorList>
            <person name="Varghese N."/>
            <person name="Submissions S."/>
        </authorList>
    </citation>
    <scope>NUCLEOTIDE SEQUENCE [LARGE SCALE GENOMIC DNA]</scope>
    <source>
        <strain evidence="10">CGMCC 1.11014</strain>
    </source>
</reference>
<comment type="similarity">
    <text evidence="2 6">Belongs to the FAD-dependent glycerol-3-phosphate dehydrogenase family.</text>
</comment>
<dbReference type="InterPro" id="IPR031656">
    <property type="entry name" value="DAO_C"/>
</dbReference>
<dbReference type="InterPro" id="IPR038299">
    <property type="entry name" value="DAO_C_sf"/>
</dbReference>
<keyword evidence="4" id="KW-0274">FAD</keyword>
<keyword evidence="10" id="KW-1185">Reference proteome</keyword>
<dbReference type="NCBIfam" id="NF009906">
    <property type="entry name" value="PRK13369.1"/>
    <property type="match status" value="1"/>
</dbReference>
<dbReference type="GO" id="GO:0046168">
    <property type="term" value="P:glycerol-3-phosphate catabolic process"/>
    <property type="evidence" value="ECO:0007669"/>
    <property type="project" value="TreeGrafter"/>
</dbReference>
<dbReference type="InterPro" id="IPR006076">
    <property type="entry name" value="FAD-dep_OxRdtase"/>
</dbReference>
<protein>
    <recommendedName>
        <fullName evidence="6">Glycerol-3-phosphate dehydrogenase</fullName>
        <ecNumber evidence="6">1.1.5.3</ecNumber>
    </recommendedName>
</protein>
<dbReference type="InterPro" id="IPR000447">
    <property type="entry name" value="G3P_DH_FAD-dep"/>
</dbReference>
<dbReference type="PROSITE" id="PS00978">
    <property type="entry name" value="FAD_G3PDH_2"/>
    <property type="match status" value="1"/>
</dbReference>
<dbReference type="NCBIfam" id="NF008899">
    <property type="entry name" value="PRK12266.1"/>
    <property type="match status" value="1"/>
</dbReference>
<comment type="cofactor">
    <cofactor evidence="1 6">
        <name>FAD</name>
        <dbReference type="ChEBI" id="CHEBI:57692"/>
    </cofactor>
</comment>
<organism evidence="9 10">
    <name type="scientific">Pseudoduganella namucuonensis</name>
    <dbReference type="NCBI Taxonomy" id="1035707"/>
    <lineage>
        <taxon>Bacteria</taxon>
        <taxon>Pseudomonadati</taxon>
        <taxon>Pseudomonadota</taxon>
        <taxon>Betaproteobacteria</taxon>
        <taxon>Burkholderiales</taxon>
        <taxon>Oxalobacteraceae</taxon>
        <taxon>Telluria group</taxon>
        <taxon>Pseudoduganella</taxon>
    </lineage>
</organism>
<feature type="domain" description="FAD dependent oxidoreductase" evidence="7">
    <location>
        <begin position="10"/>
        <end position="362"/>
    </location>
</feature>
<sequence>MRQTEQLECDVLVVGGGINGAGIARDAAGRGLSVILCEQDDLGAHTSSASSKLIHGGLRYLQYYEFGLVRKALREREVLLRSAPHLIRELRFVMPHVRGLRPAWMLRCGLFLYDRLAKRELLRASRQLDLTLHPAGVPLAPGLNRGYIYSDACVDDARLVVLNAVAAAEHGARILTRTRLAAVAARDKRWHAELRAGDGARIDVRAKSLVNASGAWAMKLHAMADGPKQRPLRLVKGSHIVVPKLFGHDDAYIFQHADGRIVFAIPYQEEYTLIGTTDIDYDGDPREVRISEPEVDYLCGLSNTYFKNKIAPADVIWSYAGVRPLVDNGAGSAQALTRDYEIVTDRRAAPLLSVFGGKITTYRTLAENAVDSLAGMMEVPGKAWTAHACLPGGDVLGAGATNDSVRHFTRFATSLCARYHWLPPALVRRYAHTYGTRANRMLDGCRQLSDMGAEVAPQLYERELEYLMDVEWAATAEDVLWRRTKLGLHAPSSAAAAVDTWMRLRGHQVAPGYRTARA</sequence>
<dbReference type="EC" id="1.1.5.3" evidence="6"/>
<evidence type="ECO:0000259" key="8">
    <source>
        <dbReference type="Pfam" id="PF16901"/>
    </source>
</evidence>
<dbReference type="PANTHER" id="PTHR11985:SF15">
    <property type="entry name" value="GLYCEROL-3-PHOSPHATE DEHYDROGENASE, MITOCHONDRIAL"/>
    <property type="match status" value="1"/>
</dbReference>
<name>A0A1I7IYA5_9BURK</name>
<dbReference type="STRING" id="1035707.SAMN05216552_1009159"/>
<evidence type="ECO:0000256" key="5">
    <source>
        <dbReference type="ARBA" id="ARBA00023002"/>
    </source>
</evidence>
<gene>
    <name evidence="9" type="ORF">SAMN05216552_1009159</name>
</gene>
<evidence type="ECO:0000313" key="10">
    <source>
        <dbReference type="Proteomes" id="UP000199391"/>
    </source>
</evidence>
<evidence type="ECO:0000256" key="3">
    <source>
        <dbReference type="ARBA" id="ARBA00022630"/>
    </source>
</evidence>
<dbReference type="SUPFAM" id="SSF51905">
    <property type="entry name" value="FAD/NAD(P)-binding domain"/>
    <property type="match status" value="1"/>
</dbReference>